<name>A0A6A6VTC3_9PEZI</name>
<dbReference type="GeneID" id="54481817"/>
<sequence>MMSQGIPLPNENGTSDILLRLEEKAKQISSSGLTRKDQILLRSGRLQLAWGEVTSKSSVSLWRKKRARQLYNEIQSMSPSLGFVVLICVTPTECAQKSFDHVMQILSRLDHYETFRLKLDSIAKRFLESTAAEQGFTSNKLFFDFMKSMFPDADQEPRKIKFAYTNISFEKIPHFLEYIVAGILSSQAVKGEKSHGLAQTGSLTVMVPTSSLEDGSCNILVDRKTLMDAIYKFGFKELPLERT</sequence>
<dbReference type="Proteomes" id="UP000799437">
    <property type="component" value="Unassembled WGS sequence"/>
</dbReference>
<evidence type="ECO:0000313" key="1">
    <source>
        <dbReference type="EMBL" id="KAF2752487.1"/>
    </source>
</evidence>
<gene>
    <name evidence="1" type="ORF">EJ05DRAFT_321124</name>
</gene>
<evidence type="ECO:0000313" key="2">
    <source>
        <dbReference type="Proteomes" id="UP000799437"/>
    </source>
</evidence>
<reference evidence="1" key="1">
    <citation type="journal article" date="2020" name="Stud. Mycol.">
        <title>101 Dothideomycetes genomes: a test case for predicting lifestyles and emergence of pathogens.</title>
        <authorList>
            <person name="Haridas S."/>
            <person name="Albert R."/>
            <person name="Binder M."/>
            <person name="Bloem J."/>
            <person name="Labutti K."/>
            <person name="Salamov A."/>
            <person name="Andreopoulos B."/>
            <person name="Baker S."/>
            <person name="Barry K."/>
            <person name="Bills G."/>
            <person name="Bluhm B."/>
            <person name="Cannon C."/>
            <person name="Castanera R."/>
            <person name="Culley D."/>
            <person name="Daum C."/>
            <person name="Ezra D."/>
            <person name="Gonzalez J."/>
            <person name="Henrissat B."/>
            <person name="Kuo A."/>
            <person name="Liang C."/>
            <person name="Lipzen A."/>
            <person name="Lutzoni F."/>
            <person name="Magnuson J."/>
            <person name="Mondo S."/>
            <person name="Nolan M."/>
            <person name="Ohm R."/>
            <person name="Pangilinan J."/>
            <person name="Park H.-J."/>
            <person name="Ramirez L."/>
            <person name="Alfaro M."/>
            <person name="Sun H."/>
            <person name="Tritt A."/>
            <person name="Yoshinaga Y."/>
            <person name="Zwiers L.-H."/>
            <person name="Turgeon B."/>
            <person name="Goodwin S."/>
            <person name="Spatafora J."/>
            <person name="Crous P."/>
            <person name="Grigoriev I."/>
        </authorList>
    </citation>
    <scope>NUCLEOTIDE SEQUENCE</scope>
    <source>
        <strain evidence="1">CBS 121739</strain>
    </source>
</reference>
<dbReference type="RefSeq" id="XP_033594945.1">
    <property type="nucleotide sequence ID" value="XM_033740763.1"/>
</dbReference>
<organism evidence="1 2">
    <name type="scientific">Pseudovirgaria hyperparasitica</name>
    <dbReference type="NCBI Taxonomy" id="470096"/>
    <lineage>
        <taxon>Eukaryota</taxon>
        <taxon>Fungi</taxon>
        <taxon>Dikarya</taxon>
        <taxon>Ascomycota</taxon>
        <taxon>Pezizomycotina</taxon>
        <taxon>Dothideomycetes</taxon>
        <taxon>Dothideomycetes incertae sedis</taxon>
        <taxon>Acrospermales</taxon>
        <taxon>Acrospermaceae</taxon>
        <taxon>Pseudovirgaria</taxon>
    </lineage>
</organism>
<proteinExistence type="predicted"/>
<dbReference type="OrthoDB" id="3705674at2759"/>
<dbReference type="AlphaFoldDB" id="A0A6A6VTC3"/>
<accession>A0A6A6VTC3</accession>
<keyword evidence="2" id="KW-1185">Reference proteome</keyword>
<protein>
    <submittedName>
        <fullName evidence="1">Uncharacterized protein</fullName>
    </submittedName>
</protein>
<dbReference type="EMBL" id="ML996615">
    <property type="protein sequence ID" value="KAF2752487.1"/>
    <property type="molecule type" value="Genomic_DNA"/>
</dbReference>